<dbReference type="AlphaFoldDB" id="A0A8S9YHE7"/>
<comment type="subcellular location">
    <subcellularLocation>
        <location evidence="1">Nucleus</location>
    </subcellularLocation>
</comment>
<keyword evidence="2" id="KW-0539">Nucleus</keyword>
<evidence type="ECO:0000313" key="3">
    <source>
        <dbReference type="EMBL" id="KAF7234060.1"/>
    </source>
</evidence>
<protein>
    <recommendedName>
        <fullName evidence="5">Barrier-to-autointegration factor</fullName>
    </recommendedName>
</protein>
<keyword evidence="4" id="KW-1185">Reference proteome</keyword>
<dbReference type="Proteomes" id="UP000822476">
    <property type="component" value="Unassembled WGS sequence"/>
</dbReference>
<dbReference type="GO" id="GO:0005634">
    <property type="term" value="C:nucleus"/>
    <property type="evidence" value="ECO:0007669"/>
    <property type="project" value="UniProtKB-SubCell"/>
</dbReference>
<sequence>MSTSQKLRNFVTEPIGDKVVTELPGIGLKLGERLQDKGFDKANVVLDWLKDSCGANAKQSDDCYVALRDWCASFIF</sequence>
<dbReference type="EMBL" id="JTDE01014392">
    <property type="protein sequence ID" value="KAF7234060.1"/>
    <property type="molecule type" value="Genomic_DNA"/>
</dbReference>
<reference evidence="3" key="1">
    <citation type="submission" date="2019-07" db="EMBL/GenBank/DDBJ databases">
        <title>Annotation for the trematode Paragonimus miyazaki's.</title>
        <authorList>
            <person name="Choi Y.-J."/>
        </authorList>
    </citation>
    <scope>NUCLEOTIDE SEQUENCE</scope>
    <source>
        <strain evidence="3">Japan</strain>
    </source>
</reference>
<name>A0A8S9YHE7_9TREM</name>
<dbReference type="Pfam" id="PF02961">
    <property type="entry name" value="SAM_BAF"/>
    <property type="match status" value="1"/>
</dbReference>
<accession>A0A8S9YHE7</accession>
<dbReference type="GO" id="GO:0003677">
    <property type="term" value="F:DNA binding"/>
    <property type="evidence" value="ECO:0007669"/>
    <property type="project" value="InterPro"/>
</dbReference>
<dbReference type="PANTHER" id="PTHR47507">
    <property type="entry name" value="BARRIER TO AUTOINTEGRATION FACTOR 2"/>
    <property type="match status" value="1"/>
</dbReference>
<dbReference type="InterPro" id="IPR004122">
    <property type="entry name" value="BAF_prot"/>
</dbReference>
<dbReference type="InterPro" id="IPR051387">
    <property type="entry name" value="BAF"/>
</dbReference>
<evidence type="ECO:0000256" key="2">
    <source>
        <dbReference type="ARBA" id="ARBA00023242"/>
    </source>
</evidence>
<evidence type="ECO:0000313" key="4">
    <source>
        <dbReference type="Proteomes" id="UP000822476"/>
    </source>
</evidence>
<comment type="caution">
    <text evidence="3">The sequence shown here is derived from an EMBL/GenBank/DDBJ whole genome shotgun (WGS) entry which is preliminary data.</text>
</comment>
<dbReference type="Gene3D" id="1.10.150.40">
    <property type="entry name" value="Barrier-to-autointegration factor, BAF"/>
    <property type="match status" value="1"/>
</dbReference>
<gene>
    <name evidence="3" type="ORF">EG68_12633</name>
</gene>
<dbReference type="OrthoDB" id="9997163at2759"/>
<dbReference type="GO" id="GO:0051276">
    <property type="term" value="P:chromosome organization"/>
    <property type="evidence" value="ECO:0007669"/>
    <property type="project" value="TreeGrafter"/>
</dbReference>
<dbReference type="SUPFAM" id="SSF47798">
    <property type="entry name" value="Barrier-to-autointegration factor, BAF"/>
    <property type="match status" value="1"/>
</dbReference>
<organism evidence="3 4">
    <name type="scientific">Paragonimus skrjabini miyazakii</name>
    <dbReference type="NCBI Taxonomy" id="59628"/>
    <lineage>
        <taxon>Eukaryota</taxon>
        <taxon>Metazoa</taxon>
        <taxon>Spiralia</taxon>
        <taxon>Lophotrochozoa</taxon>
        <taxon>Platyhelminthes</taxon>
        <taxon>Trematoda</taxon>
        <taxon>Digenea</taxon>
        <taxon>Plagiorchiida</taxon>
        <taxon>Troglotremata</taxon>
        <taxon>Troglotrematidae</taxon>
        <taxon>Paragonimus</taxon>
    </lineage>
</organism>
<dbReference type="PANTHER" id="PTHR47507:SF6">
    <property type="entry name" value="BARRIER-TO-AUTOINTEGRATION FACTOR"/>
    <property type="match status" value="1"/>
</dbReference>
<proteinExistence type="predicted"/>
<dbReference type="InterPro" id="IPR036617">
    <property type="entry name" value="BAF_sf"/>
</dbReference>
<evidence type="ECO:0000256" key="1">
    <source>
        <dbReference type="ARBA" id="ARBA00004123"/>
    </source>
</evidence>
<evidence type="ECO:0008006" key="5">
    <source>
        <dbReference type="Google" id="ProtNLM"/>
    </source>
</evidence>
<dbReference type="GO" id="GO:0000793">
    <property type="term" value="C:condensed chromosome"/>
    <property type="evidence" value="ECO:0007669"/>
    <property type="project" value="TreeGrafter"/>
</dbReference>
<dbReference type="SMART" id="SM01023">
    <property type="entry name" value="BAF"/>
    <property type="match status" value="1"/>
</dbReference>